<protein>
    <recommendedName>
        <fullName evidence="10">Homeobox-leucine zipper protein</fullName>
    </recommendedName>
    <alternativeName>
        <fullName evidence="10">HD-ZIP protein</fullName>
    </alternativeName>
    <alternativeName>
        <fullName evidence="10">Homeodomain transcription factor</fullName>
    </alternativeName>
</protein>
<keyword evidence="5 10" id="KW-0804">Transcription</keyword>
<dbReference type="CDD" id="cd00086">
    <property type="entry name" value="homeodomain"/>
    <property type="match status" value="1"/>
</dbReference>
<dbReference type="GO" id="GO:0045893">
    <property type="term" value="P:positive regulation of DNA-templated transcription"/>
    <property type="evidence" value="ECO:0007669"/>
    <property type="project" value="TreeGrafter"/>
</dbReference>
<comment type="function">
    <text evidence="10">Transcription factor.</text>
</comment>
<dbReference type="GO" id="GO:0005634">
    <property type="term" value="C:nucleus"/>
    <property type="evidence" value="ECO:0007669"/>
    <property type="project" value="UniProtKB-SubCell"/>
</dbReference>
<evidence type="ECO:0000256" key="7">
    <source>
        <dbReference type="ARBA" id="ARBA00025748"/>
    </source>
</evidence>
<accession>A0AAN8VXX1</accession>
<dbReference type="GO" id="GO:0000981">
    <property type="term" value="F:DNA-binding transcription factor activity, RNA polymerase II-specific"/>
    <property type="evidence" value="ECO:0007669"/>
    <property type="project" value="UniProtKB-UniRule"/>
</dbReference>
<dbReference type="Pfam" id="PF00046">
    <property type="entry name" value="Homeodomain"/>
    <property type="match status" value="1"/>
</dbReference>
<dbReference type="GO" id="GO:0043565">
    <property type="term" value="F:sequence-specific DNA binding"/>
    <property type="evidence" value="ECO:0007669"/>
    <property type="project" value="InterPro"/>
</dbReference>
<dbReference type="InterPro" id="IPR000047">
    <property type="entry name" value="HTH_motif"/>
</dbReference>
<dbReference type="SUPFAM" id="SSF46689">
    <property type="entry name" value="Homeodomain-like"/>
    <property type="match status" value="1"/>
</dbReference>
<dbReference type="Proteomes" id="UP001370490">
    <property type="component" value="Unassembled WGS sequence"/>
</dbReference>
<keyword evidence="11" id="KW-0175">Coiled coil</keyword>
<dbReference type="SMART" id="SM00389">
    <property type="entry name" value="HOX"/>
    <property type="match status" value="1"/>
</dbReference>
<dbReference type="PROSITE" id="PS50071">
    <property type="entry name" value="HOMEOBOX_2"/>
    <property type="match status" value="1"/>
</dbReference>
<dbReference type="Pfam" id="PF02183">
    <property type="entry name" value="HALZ"/>
    <property type="match status" value="1"/>
</dbReference>
<dbReference type="PROSITE" id="PS00027">
    <property type="entry name" value="HOMEOBOX_1"/>
    <property type="match status" value="1"/>
</dbReference>
<keyword evidence="4 8" id="KW-0371">Homeobox</keyword>
<evidence type="ECO:0000256" key="10">
    <source>
        <dbReference type="RuleBase" id="RU369038"/>
    </source>
</evidence>
<dbReference type="InterPro" id="IPR009057">
    <property type="entry name" value="Homeodomain-like_sf"/>
</dbReference>
<name>A0AAN8VXX1_9MAGN</name>
<proteinExistence type="inferred from homology"/>
<keyword evidence="6 8" id="KW-0539">Nucleus</keyword>
<dbReference type="InterPro" id="IPR045224">
    <property type="entry name" value="HDZip_class_I_plant"/>
</dbReference>
<evidence type="ECO:0000313" key="14">
    <source>
        <dbReference type="Proteomes" id="UP001370490"/>
    </source>
</evidence>
<comment type="similarity">
    <text evidence="7 10">Belongs to the HD-ZIP homeobox family. Class I subfamily.</text>
</comment>
<dbReference type="EMBL" id="JBAMMX010000006">
    <property type="protein sequence ID" value="KAK6938121.1"/>
    <property type="molecule type" value="Genomic_DNA"/>
</dbReference>
<evidence type="ECO:0000256" key="9">
    <source>
        <dbReference type="RuleBase" id="RU000682"/>
    </source>
</evidence>
<evidence type="ECO:0000259" key="12">
    <source>
        <dbReference type="PROSITE" id="PS50071"/>
    </source>
</evidence>
<reference evidence="13 14" key="1">
    <citation type="submission" date="2023-12" db="EMBL/GenBank/DDBJ databases">
        <title>A high-quality genome assembly for Dillenia turbinata (Dilleniales).</title>
        <authorList>
            <person name="Chanderbali A."/>
        </authorList>
    </citation>
    <scope>NUCLEOTIDE SEQUENCE [LARGE SCALE GENOMIC DNA]</scope>
    <source>
        <strain evidence="13">LSX21</strain>
        <tissue evidence="13">Leaf</tissue>
    </source>
</reference>
<evidence type="ECO:0000256" key="4">
    <source>
        <dbReference type="ARBA" id="ARBA00023155"/>
    </source>
</evidence>
<evidence type="ECO:0000313" key="13">
    <source>
        <dbReference type="EMBL" id="KAK6938121.1"/>
    </source>
</evidence>
<dbReference type="InterPro" id="IPR003106">
    <property type="entry name" value="Leu_zip_homeo"/>
</dbReference>
<feature type="domain" description="Homeobox" evidence="12">
    <location>
        <begin position="30"/>
        <end position="90"/>
    </location>
</feature>
<evidence type="ECO:0000256" key="2">
    <source>
        <dbReference type="ARBA" id="ARBA00023015"/>
    </source>
</evidence>
<keyword evidence="3 8" id="KW-0238">DNA-binding</keyword>
<organism evidence="13 14">
    <name type="scientific">Dillenia turbinata</name>
    <dbReference type="NCBI Taxonomy" id="194707"/>
    <lineage>
        <taxon>Eukaryota</taxon>
        <taxon>Viridiplantae</taxon>
        <taxon>Streptophyta</taxon>
        <taxon>Embryophyta</taxon>
        <taxon>Tracheophyta</taxon>
        <taxon>Spermatophyta</taxon>
        <taxon>Magnoliopsida</taxon>
        <taxon>eudicotyledons</taxon>
        <taxon>Gunneridae</taxon>
        <taxon>Pentapetalae</taxon>
        <taxon>Dilleniales</taxon>
        <taxon>Dilleniaceae</taxon>
        <taxon>Dillenia</taxon>
    </lineage>
</organism>
<comment type="subcellular location">
    <subcellularLocation>
        <location evidence="1 8 9">Nucleus</location>
    </subcellularLocation>
</comment>
<dbReference type="PANTHER" id="PTHR24326">
    <property type="entry name" value="HOMEOBOX-LEUCINE ZIPPER PROTEIN"/>
    <property type="match status" value="1"/>
</dbReference>
<dbReference type="PANTHER" id="PTHR24326:SF547">
    <property type="entry name" value="HOMEOBOX-LEUCINE ZIPPER PROTEIN ATHB-6"/>
    <property type="match status" value="1"/>
</dbReference>
<sequence length="218" mass="25286">MKPYKGSLSALASNYGNTDEEKIFEDNMEDTGQRKKRRLSSYQVMALEKNFEEENTVDADTKMKLARELGMRPRQVAIWFQNRRARSKTKLLEKELETLKVNYQALKLDYDCLEQDNKALLAKISELKAKLQEQSVKKDFSAKEETMDWEAGICDGDQLRQREQIHGALNEESNTGFSNCSTFCSLSSMEDQSSFFNTTEDYCNIFWIDQAPSLVHWQ</sequence>
<evidence type="ECO:0000256" key="3">
    <source>
        <dbReference type="ARBA" id="ARBA00023125"/>
    </source>
</evidence>
<dbReference type="Gene3D" id="1.10.10.60">
    <property type="entry name" value="Homeodomain-like"/>
    <property type="match status" value="1"/>
</dbReference>
<evidence type="ECO:0000256" key="5">
    <source>
        <dbReference type="ARBA" id="ARBA00023163"/>
    </source>
</evidence>
<dbReference type="PRINTS" id="PR00031">
    <property type="entry name" value="HTHREPRESSR"/>
</dbReference>
<keyword evidence="14" id="KW-1185">Reference proteome</keyword>
<evidence type="ECO:0000256" key="1">
    <source>
        <dbReference type="ARBA" id="ARBA00004123"/>
    </source>
</evidence>
<feature type="DNA-binding region" description="Homeobox" evidence="8">
    <location>
        <begin position="32"/>
        <end position="91"/>
    </location>
</feature>
<evidence type="ECO:0000256" key="6">
    <source>
        <dbReference type="ARBA" id="ARBA00023242"/>
    </source>
</evidence>
<dbReference type="InterPro" id="IPR017970">
    <property type="entry name" value="Homeobox_CS"/>
</dbReference>
<dbReference type="InterPro" id="IPR001356">
    <property type="entry name" value="HD"/>
</dbReference>
<evidence type="ECO:0000256" key="11">
    <source>
        <dbReference type="SAM" id="Coils"/>
    </source>
</evidence>
<dbReference type="AlphaFoldDB" id="A0AAN8VXX1"/>
<gene>
    <name evidence="13" type="ORF">RJ641_031629</name>
</gene>
<feature type="coiled-coil region" evidence="11">
    <location>
        <begin position="82"/>
        <end position="137"/>
    </location>
</feature>
<evidence type="ECO:0000256" key="8">
    <source>
        <dbReference type="PROSITE-ProRule" id="PRU00108"/>
    </source>
</evidence>
<comment type="caution">
    <text evidence="13">The sequence shown here is derived from an EMBL/GenBank/DDBJ whole genome shotgun (WGS) entry which is preliminary data.</text>
</comment>
<keyword evidence="2 10" id="KW-0805">Transcription regulation</keyword>